<dbReference type="PRINTS" id="PR01638">
    <property type="entry name" value="MHCCLASSI"/>
</dbReference>
<dbReference type="GO" id="GO:0005615">
    <property type="term" value="C:extracellular space"/>
    <property type="evidence" value="ECO:0007669"/>
    <property type="project" value="TreeGrafter"/>
</dbReference>
<reference evidence="4" key="2">
    <citation type="submission" date="2025-08" db="UniProtKB">
        <authorList>
            <consortium name="Ensembl"/>
        </authorList>
    </citation>
    <scope>IDENTIFICATION</scope>
</reference>
<dbReference type="InterPro" id="IPR036179">
    <property type="entry name" value="Ig-like_dom_sf"/>
</dbReference>
<evidence type="ECO:0000256" key="2">
    <source>
        <dbReference type="RuleBase" id="RU004439"/>
    </source>
</evidence>
<dbReference type="InterPro" id="IPR011161">
    <property type="entry name" value="MHC_I-like_Ag-recog"/>
</dbReference>
<dbReference type="InterPro" id="IPR013783">
    <property type="entry name" value="Ig-like_fold"/>
</dbReference>
<dbReference type="AlphaFoldDB" id="A0A3P8T424"/>
<keyword evidence="5" id="KW-1185">Reference proteome</keyword>
<dbReference type="FunFam" id="2.60.40.10:FF:000943">
    <property type="entry name" value="Classical MHC class I molecule, alpha-chain"/>
    <property type="match status" value="1"/>
</dbReference>
<evidence type="ECO:0000256" key="1">
    <source>
        <dbReference type="ARBA" id="ARBA00023180"/>
    </source>
</evidence>
<dbReference type="Pfam" id="PF07654">
    <property type="entry name" value="C1-set"/>
    <property type="match status" value="1"/>
</dbReference>
<proteinExistence type="inferred from homology"/>
<dbReference type="GO" id="GO:0009897">
    <property type="term" value="C:external side of plasma membrane"/>
    <property type="evidence" value="ECO:0007669"/>
    <property type="project" value="TreeGrafter"/>
</dbReference>
<reference evidence="4 5" key="1">
    <citation type="submission" date="2018-03" db="EMBL/GenBank/DDBJ databases">
        <title>Finding Nemo's genes: A chromosome-scale reference assembly of the genome of the orange clownfish Amphiprion percula.</title>
        <authorList>
            <person name="Lehmann R."/>
        </authorList>
    </citation>
    <scope>NUCLEOTIDE SEQUENCE</scope>
</reference>
<dbReference type="SUPFAM" id="SSF48726">
    <property type="entry name" value="Immunoglobulin"/>
    <property type="match status" value="1"/>
</dbReference>
<comment type="similarity">
    <text evidence="2">Belongs to the MHC class I family.</text>
</comment>
<dbReference type="PANTHER" id="PTHR16675:SF237">
    <property type="entry name" value="MHC CLASS I ANTIGEN TRANSCRIPT VARIANT 1-RELATED"/>
    <property type="match status" value="1"/>
</dbReference>
<dbReference type="InterPro" id="IPR007110">
    <property type="entry name" value="Ig-like_dom"/>
</dbReference>
<dbReference type="Proteomes" id="UP000265080">
    <property type="component" value="Chromosome 17"/>
</dbReference>
<keyword evidence="1" id="KW-0325">Glycoprotein</keyword>
<dbReference type="PROSITE" id="PS50835">
    <property type="entry name" value="IG_LIKE"/>
    <property type="match status" value="1"/>
</dbReference>
<dbReference type="Gene3D" id="3.30.500.10">
    <property type="entry name" value="MHC class I-like antigen recognition-like"/>
    <property type="match status" value="1"/>
</dbReference>
<evidence type="ECO:0000313" key="5">
    <source>
        <dbReference type="Proteomes" id="UP000265080"/>
    </source>
</evidence>
<dbReference type="InterPro" id="IPR001039">
    <property type="entry name" value="MHC_I_a_a1/a2"/>
</dbReference>
<sequence length="380" mass="44064">MCGPCNVLGCVRSHSRWRLSGICHSLLLRREFLVESPIQSRISPEWSVQTVLLWRKSINLKNLVCSTVKHSFSGIFTASTGTSNLPEVVAVALVNNIEASYCDSKIEKAIPKQDWMENLRDGEPEYWKEYAQDCAVNRLFFEEQFHILKRRLNQTTSVHILQKVIGCEWDDETETSHGYQNYGFDGEDFLVFDLKTLTWIATKPQAVITKHYWDRQKTTNDLWKYYLTQVCVDWLKKHLKYGRISLMRTDLPSVSLLQKTPSSQVTCHATGFYPDRADLFWRKDGEELHEDVDKGEILPNHDGTFQMSVDLNISSIPAEDWKKYDCVFQMSDVKDDIITKLDKSVIRTNQSKTEMEIGEVEKLSAFQIKIYKKEKSLKIV</sequence>
<dbReference type="Pfam" id="PF00129">
    <property type="entry name" value="MHC_I"/>
    <property type="match status" value="1"/>
</dbReference>
<evidence type="ECO:0000259" key="3">
    <source>
        <dbReference type="PROSITE" id="PS50835"/>
    </source>
</evidence>
<dbReference type="FunFam" id="3.30.500.10:FF:000001">
    <property type="entry name" value="H-2 class I histocompatibility antigen, alpha chain"/>
    <property type="match status" value="1"/>
</dbReference>
<protein>
    <recommendedName>
        <fullName evidence="3">Ig-like domain-containing protein</fullName>
    </recommendedName>
</protein>
<dbReference type="GeneTree" id="ENSGT01120000271828"/>
<dbReference type="SMART" id="SM00407">
    <property type="entry name" value="IGc1"/>
    <property type="match status" value="1"/>
</dbReference>
<dbReference type="InterPro" id="IPR011162">
    <property type="entry name" value="MHC_I/II-like_Ag-recog"/>
</dbReference>
<feature type="domain" description="Ig-like" evidence="3">
    <location>
        <begin position="252"/>
        <end position="339"/>
    </location>
</feature>
<name>A0A3P8T424_AMPPE</name>
<dbReference type="GO" id="GO:0006955">
    <property type="term" value="P:immune response"/>
    <property type="evidence" value="ECO:0007669"/>
    <property type="project" value="TreeGrafter"/>
</dbReference>
<dbReference type="InterPro" id="IPR050208">
    <property type="entry name" value="MHC_class-I_related"/>
</dbReference>
<dbReference type="SUPFAM" id="SSF54452">
    <property type="entry name" value="MHC antigen-recognition domain"/>
    <property type="match status" value="1"/>
</dbReference>
<evidence type="ECO:0000313" key="4">
    <source>
        <dbReference type="Ensembl" id="ENSAPEP00000019009.1"/>
    </source>
</evidence>
<organism evidence="4 5">
    <name type="scientific">Amphiprion percula</name>
    <name type="common">Orange clownfish</name>
    <name type="synonym">Lutjanus percula</name>
    <dbReference type="NCBI Taxonomy" id="161767"/>
    <lineage>
        <taxon>Eukaryota</taxon>
        <taxon>Metazoa</taxon>
        <taxon>Chordata</taxon>
        <taxon>Craniata</taxon>
        <taxon>Vertebrata</taxon>
        <taxon>Euteleostomi</taxon>
        <taxon>Actinopterygii</taxon>
        <taxon>Neopterygii</taxon>
        <taxon>Teleostei</taxon>
        <taxon>Neoteleostei</taxon>
        <taxon>Acanthomorphata</taxon>
        <taxon>Ovalentaria</taxon>
        <taxon>Pomacentridae</taxon>
        <taxon>Amphiprion</taxon>
    </lineage>
</organism>
<accession>A0A3P8T424</accession>
<dbReference type="InterPro" id="IPR003597">
    <property type="entry name" value="Ig_C1-set"/>
</dbReference>
<dbReference type="InterPro" id="IPR037055">
    <property type="entry name" value="MHC_I-like_Ag-recog_sf"/>
</dbReference>
<dbReference type="Gene3D" id="2.60.40.10">
    <property type="entry name" value="Immunoglobulins"/>
    <property type="match status" value="1"/>
</dbReference>
<reference evidence="4" key="3">
    <citation type="submission" date="2025-09" db="UniProtKB">
        <authorList>
            <consortium name="Ensembl"/>
        </authorList>
    </citation>
    <scope>IDENTIFICATION</scope>
</reference>
<dbReference type="PANTHER" id="PTHR16675">
    <property type="entry name" value="MHC CLASS I-RELATED"/>
    <property type="match status" value="1"/>
</dbReference>
<dbReference type="Ensembl" id="ENSAPET00000019527.1">
    <property type="protein sequence ID" value="ENSAPEP00000019009.1"/>
    <property type="gene ID" value="ENSAPEG00000012709.1"/>
</dbReference>